<keyword evidence="3" id="KW-0472">Membrane</keyword>
<feature type="compositionally biased region" description="Low complexity" evidence="2">
    <location>
        <begin position="7"/>
        <end position="19"/>
    </location>
</feature>
<dbReference type="EMBL" id="ASPP01024553">
    <property type="protein sequence ID" value="ETO08921.1"/>
    <property type="molecule type" value="Genomic_DNA"/>
</dbReference>
<keyword evidence="5" id="KW-1185">Reference proteome</keyword>
<keyword evidence="3" id="KW-1133">Transmembrane helix</keyword>
<dbReference type="AlphaFoldDB" id="X6M5N6"/>
<feature type="region of interest" description="Disordered" evidence="2">
    <location>
        <begin position="1"/>
        <end position="26"/>
    </location>
</feature>
<keyword evidence="3" id="KW-0812">Transmembrane</keyword>
<name>X6M5N6_RETFI</name>
<evidence type="ECO:0000256" key="2">
    <source>
        <dbReference type="SAM" id="MobiDB-lite"/>
    </source>
</evidence>
<feature type="coiled-coil region" evidence="1">
    <location>
        <begin position="65"/>
        <end position="92"/>
    </location>
</feature>
<accession>X6M5N6</accession>
<evidence type="ECO:0000313" key="5">
    <source>
        <dbReference type="Proteomes" id="UP000023152"/>
    </source>
</evidence>
<keyword evidence="1" id="KW-0175">Coiled coil</keyword>
<evidence type="ECO:0000256" key="1">
    <source>
        <dbReference type="SAM" id="Coils"/>
    </source>
</evidence>
<proteinExistence type="predicted"/>
<feature type="transmembrane region" description="Helical" evidence="3">
    <location>
        <begin position="182"/>
        <end position="200"/>
    </location>
</feature>
<organism evidence="4 5">
    <name type="scientific">Reticulomyxa filosa</name>
    <dbReference type="NCBI Taxonomy" id="46433"/>
    <lineage>
        <taxon>Eukaryota</taxon>
        <taxon>Sar</taxon>
        <taxon>Rhizaria</taxon>
        <taxon>Retaria</taxon>
        <taxon>Foraminifera</taxon>
        <taxon>Monothalamids</taxon>
        <taxon>Reticulomyxidae</taxon>
        <taxon>Reticulomyxa</taxon>
    </lineage>
</organism>
<evidence type="ECO:0000256" key="3">
    <source>
        <dbReference type="SAM" id="Phobius"/>
    </source>
</evidence>
<protein>
    <submittedName>
        <fullName evidence="4">Uncharacterized protein</fullName>
    </submittedName>
</protein>
<comment type="caution">
    <text evidence="4">The sequence shown here is derived from an EMBL/GenBank/DDBJ whole genome shotgun (WGS) entry which is preliminary data.</text>
</comment>
<evidence type="ECO:0000313" key="4">
    <source>
        <dbReference type="EMBL" id="ETO08921.1"/>
    </source>
</evidence>
<reference evidence="4 5" key="1">
    <citation type="journal article" date="2013" name="Curr. Biol.">
        <title>The Genome of the Foraminiferan Reticulomyxa filosa.</title>
        <authorList>
            <person name="Glockner G."/>
            <person name="Hulsmann N."/>
            <person name="Schleicher M."/>
            <person name="Noegel A.A."/>
            <person name="Eichinger L."/>
            <person name="Gallinger C."/>
            <person name="Pawlowski J."/>
            <person name="Sierra R."/>
            <person name="Euteneuer U."/>
            <person name="Pillet L."/>
            <person name="Moustafa A."/>
            <person name="Platzer M."/>
            <person name="Groth M."/>
            <person name="Szafranski K."/>
            <person name="Schliwa M."/>
        </authorList>
    </citation>
    <scope>NUCLEOTIDE SEQUENCE [LARGE SCALE GENOMIC DNA]</scope>
</reference>
<gene>
    <name evidence="4" type="ORF">RFI_28466</name>
</gene>
<dbReference type="Proteomes" id="UP000023152">
    <property type="component" value="Unassembled WGS sequence"/>
</dbReference>
<sequence length="209" mass="24936">MYKDTNENANANTNINENTNMKKKNTKRKLKEIADDKDIEDKILCYYINVDDFTKELLHNLQHTIEDNIVNIQKLYQKLKKKENKIFACNNELLKLKNIFGLDKDDDILQSIGHYKSPAITFTQKDNWSCRHIQSSNDLQTFRYCCDCGKETNAMKEFYYKKKINILKIKENQSARLQNDEFNYFLIFFILKFIVSFVILKWRSILAFL</sequence>